<protein>
    <recommendedName>
        <fullName evidence="3">ArsR family transcriptional regulator</fullName>
    </recommendedName>
</protein>
<keyword evidence="2" id="KW-1185">Reference proteome</keyword>
<gene>
    <name evidence="1" type="ORF">DFP86_11137</name>
</gene>
<evidence type="ECO:0000313" key="2">
    <source>
        <dbReference type="Proteomes" id="UP000295611"/>
    </source>
</evidence>
<organism evidence="1 2">
    <name type="scientific">Paludibacterium purpuratum</name>
    <dbReference type="NCBI Taxonomy" id="1144873"/>
    <lineage>
        <taxon>Bacteria</taxon>
        <taxon>Pseudomonadati</taxon>
        <taxon>Pseudomonadota</taxon>
        <taxon>Betaproteobacteria</taxon>
        <taxon>Neisseriales</taxon>
        <taxon>Chromobacteriaceae</taxon>
        <taxon>Paludibacterium</taxon>
    </lineage>
</organism>
<dbReference type="AlphaFoldDB" id="A0A4R7B2R7"/>
<evidence type="ECO:0008006" key="3">
    <source>
        <dbReference type="Google" id="ProtNLM"/>
    </source>
</evidence>
<proteinExistence type="predicted"/>
<dbReference type="Proteomes" id="UP000295611">
    <property type="component" value="Unassembled WGS sequence"/>
</dbReference>
<dbReference type="RefSeq" id="WP_133682137.1">
    <property type="nucleotide sequence ID" value="NZ_SNZP01000011.1"/>
</dbReference>
<sequence length="134" mass="15089">MDNDLGKARSRTPKHLRFARTCYRHMGGEMAVALHDKILSLGWLDGETYRLSTTGKQAFDRLGLSYPPPTKRRPLTCGCLDWSERRAHLGGPLGAALLTAFLQNGWVIRLADSRELQLTPAGREQLRQHFGLTF</sequence>
<dbReference type="OrthoDB" id="9797716at2"/>
<dbReference type="EMBL" id="SNZP01000011">
    <property type="protein sequence ID" value="TDR76454.1"/>
    <property type="molecule type" value="Genomic_DNA"/>
</dbReference>
<name>A0A4R7B2R7_9NEIS</name>
<reference evidence="1 2" key="1">
    <citation type="submission" date="2019-03" db="EMBL/GenBank/DDBJ databases">
        <title>Genomic Encyclopedia of Type Strains, Phase III (KMG-III): the genomes of soil and plant-associated and newly described type strains.</title>
        <authorList>
            <person name="Whitman W."/>
        </authorList>
    </citation>
    <scope>NUCLEOTIDE SEQUENCE [LARGE SCALE GENOMIC DNA]</scope>
    <source>
        <strain evidence="1 2">CECT 8976</strain>
    </source>
</reference>
<evidence type="ECO:0000313" key="1">
    <source>
        <dbReference type="EMBL" id="TDR76454.1"/>
    </source>
</evidence>
<accession>A0A4R7B2R7</accession>
<comment type="caution">
    <text evidence="1">The sequence shown here is derived from an EMBL/GenBank/DDBJ whole genome shotgun (WGS) entry which is preliminary data.</text>
</comment>